<evidence type="ECO:0000313" key="9">
    <source>
        <dbReference type="EMBL" id="KNG90694.1"/>
    </source>
</evidence>
<dbReference type="GeneID" id="26802898"/>
<reference evidence="9 10" key="1">
    <citation type="submission" date="2014-06" db="EMBL/GenBank/DDBJ databases">
        <title>The Genome of the Aflatoxigenic Filamentous Fungus Aspergillus nomius.</title>
        <authorList>
            <person name="Moore M.G."/>
            <person name="Shannon B.M."/>
            <person name="Brian M.M."/>
        </authorList>
    </citation>
    <scope>NUCLEOTIDE SEQUENCE [LARGE SCALE GENOMIC DNA]</scope>
    <source>
        <strain evidence="9 10">NRRL 13137</strain>
    </source>
</reference>
<accession>A0A0L1JG04</accession>
<dbReference type="GO" id="GO:0009712">
    <property type="term" value="P:catechol-containing compound metabolic process"/>
    <property type="evidence" value="ECO:0007669"/>
    <property type="project" value="InterPro"/>
</dbReference>
<feature type="domain" description="Catechol dioxygenase N-terminal" evidence="8">
    <location>
        <begin position="88"/>
        <end position="153"/>
    </location>
</feature>
<dbReference type="InterPro" id="IPR007535">
    <property type="entry name" value="Catechol_dOase_N"/>
</dbReference>
<dbReference type="RefSeq" id="XP_015411617.1">
    <property type="nucleotide sequence ID" value="XM_015546351.1"/>
</dbReference>
<evidence type="ECO:0000256" key="5">
    <source>
        <dbReference type="ARBA" id="ARBA00023002"/>
    </source>
</evidence>
<evidence type="ECO:0000256" key="4">
    <source>
        <dbReference type="ARBA" id="ARBA00022964"/>
    </source>
</evidence>
<dbReference type="Gene3D" id="2.60.130.10">
    <property type="entry name" value="Aromatic compound dioxygenase"/>
    <property type="match status" value="1"/>
</dbReference>
<evidence type="ECO:0000259" key="7">
    <source>
        <dbReference type="Pfam" id="PF00775"/>
    </source>
</evidence>
<dbReference type="Pfam" id="PF04444">
    <property type="entry name" value="Dioxygenase_N"/>
    <property type="match status" value="1"/>
</dbReference>
<comment type="cofactor">
    <cofactor evidence="1">
        <name>Fe(3+)</name>
        <dbReference type="ChEBI" id="CHEBI:29034"/>
    </cofactor>
</comment>
<evidence type="ECO:0000259" key="8">
    <source>
        <dbReference type="Pfam" id="PF04444"/>
    </source>
</evidence>
<comment type="similarity">
    <text evidence="2">Belongs to the intradiol ring-cleavage dioxygenase family.</text>
</comment>
<dbReference type="Proteomes" id="UP000037505">
    <property type="component" value="Unassembled WGS sequence"/>
</dbReference>
<protein>
    <submittedName>
        <fullName evidence="9">Catechol 1,2-dioxygenase</fullName>
    </submittedName>
</protein>
<gene>
    <name evidence="9" type="ORF">ANOM_001094</name>
</gene>
<dbReference type="PANTHER" id="PTHR33711:SF7">
    <property type="entry name" value="INTRADIOL RING-CLEAVAGE DIOXYGENASES DOMAIN-CONTAINING PROTEIN-RELATED"/>
    <property type="match status" value="1"/>
</dbReference>
<dbReference type="PANTHER" id="PTHR33711">
    <property type="entry name" value="DIOXYGENASE, PUTATIVE (AFU_ORTHOLOGUE AFUA_2G02910)-RELATED"/>
    <property type="match status" value="1"/>
</dbReference>
<dbReference type="EMBL" id="JNOM01000010">
    <property type="protein sequence ID" value="KNG90694.1"/>
    <property type="molecule type" value="Genomic_DNA"/>
</dbReference>
<proteinExistence type="inferred from homology"/>
<evidence type="ECO:0000256" key="1">
    <source>
        <dbReference type="ARBA" id="ARBA00001965"/>
    </source>
</evidence>
<keyword evidence="3" id="KW-0479">Metal-binding</keyword>
<comment type="caution">
    <text evidence="9">The sequence shown here is derived from an EMBL/GenBank/DDBJ whole genome shotgun (WGS) entry which is preliminary data.</text>
</comment>
<dbReference type="AlphaFoldDB" id="A0A0L1JG04"/>
<dbReference type="InterPro" id="IPR015889">
    <property type="entry name" value="Intradiol_dOase_core"/>
</dbReference>
<evidence type="ECO:0000256" key="2">
    <source>
        <dbReference type="ARBA" id="ARBA00007825"/>
    </source>
</evidence>
<evidence type="ECO:0000256" key="6">
    <source>
        <dbReference type="ARBA" id="ARBA00023004"/>
    </source>
</evidence>
<keyword evidence="6" id="KW-0408">Iron</keyword>
<dbReference type="Pfam" id="PF00775">
    <property type="entry name" value="Dioxygenase_C"/>
    <property type="match status" value="1"/>
</dbReference>
<dbReference type="InterPro" id="IPR000627">
    <property type="entry name" value="Intradiol_dOase_C"/>
</dbReference>
<dbReference type="GO" id="GO:0018576">
    <property type="term" value="F:catechol 1,2-dioxygenase activity"/>
    <property type="evidence" value="ECO:0007669"/>
    <property type="project" value="InterPro"/>
</dbReference>
<dbReference type="InterPro" id="IPR050770">
    <property type="entry name" value="Intradiol_RC_Dioxygenase"/>
</dbReference>
<evidence type="ECO:0000313" key="10">
    <source>
        <dbReference type="Proteomes" id="UP000037505"/>
    </source>
</evidence>
<sequence length="346" mass="38837">MGSNSSHSVTPTINLASVSSFIQPMKVTKCIIDDEPMFKDLILLLALGSKTTNELNITTSSVLRMATHPFDPNFTDKVINAMGPMTPPRLRQLMTGLIRHVHDFARENELTVDEWMAGVGLLNWAGQMSDDKRNEGQLLWNVIGLESLVDEITFTLAGEAHDAPAATAIWGPFFRADTLWRRNGEDIVKTKPADGKMAFMHGQVLDFVSKRPLVGATVEVWQASTNGLYEQQDPEQEEFNLRGKFKTDEEGRYSFYCLRPTPYPLIQLMDRHPFRPAHIHIIATHDGYRSLTTQIFDRKDKNVDSDCVFTVKNSLVVDFVPRTGDPQAGLELHYDIKLVCDATDGA</sequence>
<dbReference type="STRING" id="1509407.A0A0L1JG04"/>
<keyword evidence="10" id="KW-1185">Reference proteome</keyword>
<keyword evidence="5" id="KW-0560">Oxidoreductase</keyword>
<keyword evidence="4 9" id="KW-0223">Dioxygenase</keyword>
<dbReference type="GO" id="GO:0008199">
    <property type="term" value="F:ferric iron binding"/>
    <property type="evidence" value="ECO:0007669"/>
    <property type="project" value="InterPro"/>
</dbReference>
<evidence type="ECO:0000256" key="3">
    <source>
        <dbReference type="ARBA" id="ARBA00022723"/>
    </source>
</evidence>
<feature type="domain" description="Intradiol ring-cleavage dioxygenases" evidence="7">
    <location>
        <begin position="190"/>
        <end position="338"/>
    </location>
</feature>
<dbReference type="SUPFAM" id="SSF49482">
    <property type="entry name" value="Aromatic compound dioxygenase"/>
    <property type="match status" value="1"/>
</dbReference>
<name>A0A0L1JG04_ASPN3</name>
<organism evidence="9 10">
    <name type="scientific">Aspergillus nomiae NRRL (strain ATCC 15546 / NRRL 13137 / CBS 260.88 / M93)</name>
    <dbReference type="NCBI Taxonomy" id="1509407"/>
    <lineage>
        <taxon>Eukaryota</taxon>
        <taxon>Fungi</taxon>
        <taxon>Dikarya</taxon>
        <taxon>Ascomycota</taxon>
        <taxon>Pezizomycotina</taxon>
        <taxon>Eurotiomycetes</taxon>
        <taxon>Eurotiomycetidae</taxon>
        <taxon>Eurotiales</taxon>
        <taxon>Aspergillaceae</taxon>
        <taxon>Aspergillus</taxon>
        <taxon>Aspergillus subgen. Circumdati</taxon>
    </lineage>
</organism>